<dbReference type="InterPro" id="IPR003718">
    <property type="entry name" value="OsmC/Ohr_fam"/>
</dbReference>
<gene>
    <name evidence="1" type="ORF">D3H34_14330</name>
</gene>
<dbReference type="AlphaFoldDB" id="A0A9X8D4P9"/>
<evidence type="ECO:0000313" key="1">
    <source>
        <dbReference type="EMBL" id="RIX79645.1"/>
    </source>
</evidence>
<evidence type="ECO:0000313" key="2">
    <source>
        <dbReference type="Proteomes" id="UP000265619"/>
    </source>
</evidence>
<dbReference type="Pfam" id="PF02566">
    <property type="entry name" value="OsmC"/>
    <property type="match status" value="1"/>
</dbReference>
<dbReference type="InterPro" id="IPR015946">
    <property type="entry name" value="KH_dom-like_a/b"/>
</dbReference>
<dbReference type="RefSeq" id="WP_119554181.1">
    <property type="nucleotide sequence ID" value="NZ_QXMN01000015.1"/>
</dbReference>
<dbReference type="Gene3D" id="3.30.300.20">
    <property type="match status" value="1"/>
</dbReference>
<reference evidence="1 2" key="1">
    <citation type="submission" date="2018-09" db="EMBL/GenBank/DDBJ databases">
        <title>Acidovorax cavernicola nov. sp. isolated from Gruta de las Maravillas (Aracena, Spain).</title>
        <authorList>
            <person name="Jurado V."/>
            <person name="Gutierrez-Patricio S."/>
            <person name="Gonzalez-Pimentel J.L."/>
            <person name="Miller A.Z."/>
            <person name="Laiz L."/>
            <person name="Saiz-Jimenez C."/>
        </authorList>
    </citation>
    <scope>NUCLEOTIDE SEQUENCE [LARGE SCALE GENOMIC DNA]</scope>
    <source>
        <strain evidence="1 2">1011MAR4D40.2</strain>
    </source>
</reference>
<comment type="caution">
    <text evidence="1">The sequence shown here is derived from an EMBL/GenBank/DDBJ whole genome shotgun (WGS) entry which is preliminary data.</text>
</comment>
<dbReference type="SUPFAM" id="SSF82784">
    <property type="entry name" value="OsmC-like"/>
    <property type="match status" value="1"/>
</dbReference>
<accession>A0A9X8D4P9</accession>
<dbReference type="PANTHER" id="PTHR39624:SF2">
    <property type="entry name" value="OSMC-LIKE PROTEIN"/>
    <property type="match status" value="1"/>
</dbReference>
<dbReference type="EMBL" id="QXMN01000015">
    <property type="protein sequence ID" value="RIX79645.1"/>
    <property type="molecule type" value="Genomic_DNA"/>
</dbReference>
<sequence length="136" mass="14517">MGHGVSATIVSTDVDFTHRIQVGKFQLTADEPASLGGQGAGPAPYDYYLAALSACTAITLRMYAQRKGWELGEFKAELSFSKDADGKAHIHRVLHASGPLTDAQWSRLLEVVVNTPVTKTMREGAEITSERGAAAA</sequence>
<protein>
    <submittedName>
        <fullName evidence="1">OsmC family peroxiredoxin</fullName>
    </submittedName>
</protein>
<dbReference type="OrthoDB" id="9789573at2"/>
<dbReference type="InterPro" id="IPR036102">
    <property type="entry name" value="OsmC/Ohrsf"/>
</dbReference>
<name>A0A9X8D4P9_9BURK</name>
<dbReference type="PANTHER" id="PTHR39624">
    <property type="entry name" value="PROTEIN INVOLVED IN RIMO-MEDIATED BETA-METHYLTHIOLATION OF RIBOSOMAL PROTEIN S12 YCAO"/>
    <property type="match status" value="1"/>
</dbReference>
<dbReference type="Proteomes" id="UP000265619">
    <property type="component" value="Unassembled WGS sequence"/>
</dbReference>
<proteinExistence type="predicted"/>
<keyword evidence="2" id="KW-1185">Reference proteome</keyword>
<organism evidence="1 2">
    <name type="scientific">Acidovorax cavernicola</name>
    <dbReference type="NCBI Taxonomy" id="1675792"/>
    <lineage>
        <taxon>Bacteria</taxon>
        <taxon>Pseudomonadati</taxon>
        <taxon>Pseudomonadota</taxon>
        <taxon>Betaproteobacteria</taxon>
        <taxon>Burkholderiales</taxon>
        <taxon>Comamonadaceae</taxon>
        <taxon>Acidovorax</taxon>
    </lineage>
</organism>